<evidence type="ECO:0000313" key="3">
    <source>
        <dbReference type="Proteomes" id="UP001633002"/>
    </source>
</evidence>
<dbReference type="InterPro" id="IPR040415">
    <property type="entry name" value="SETD9"/>
</dbReference>
<name>A0ABD3HG12_9MARC</name>
<proteinExistence type="predicted"/>
<reference evidence="2 3" key="1">
    <citation type="submission" date="2024-09" db="EMBL/GenBank/DDBJ databases">
        <title>Chromosome-scale assembly of Riccia sorocarpa.</title>
        <authorList>
            <person name="Paukszto L."/>
        </authorList>
    </citation>
    <scope>NUCLEOTIDE SEQUENCE [LARGE SCALE GENOMIC DNA]</scope>
    <source>
        <strain evidence="2">LP-2024</strain>
        <tissue evidence="2">Aerial parts of the thallus</tissue>
    </source>
</reference>
<protein>
    <submittedName>
        <fullName evidence="2">Uncharacterized protein</fullName>
    </submittedName>
</protein>
<dbReference type="Gene3D" id="2.170.270.10">
    <property type="entry name" value="SET domain"/>
    <property type="match status" value="1"/>
</dbReference>
<organism evidence="2 3">
    <name type="scientific">Riccia sorocarpa</name>
    <dbReference type="NCBI Taxonomy" id="122646"/>
    <lineage>
        <taxon>Eukaryota</taxon>
        <taxon>Viridiplantae</taxon>
        <taxon>Streptophyta</taxon>
        <taxon>Embryophyta</taxon>
        <taxon>Marchantiophyta</taxon>
        <taxon>Marchantiopsida</taxon>
        <taxon>Marchantiidae</taxon>
        <taxon>Marchantiales</taxon>
        <taxon>Ricciaceae</taxon>
        <taxon>Riccia</taxon>
    </lineage>
</organism>
<dbReference type="PANTHER" id="PTHR33524">
    <property type="entry name" value="C5ORF35"/>
    <property type="match status" value="1"/>
</dbReference>
<sequence>MTGVQVKRVISHPMIWEKLLSPFRQVDKRQLQHEIDTYRLFLLTSYNRLGASGDEELAKEVQALADSKPFATRQAEVQSNVQQQISVISQMLDGALLKSGKISEPVVKPRPSGLSFAVGHATVEDPREKTVETNALSRADVSEKFYDHFGYTLETRKSEINHVEAGEGLFLRGKAEPGTVVSFYPGVIYTPSQYRYMPGYPRVDRGNPYLISRYDGLILDGKSWGRGGDQREWWEGGNSREFDPLEVSSGSSEGGDGRQEMLESVTGAQKLNIPVEGALLERRNPLAFGHFANHPPKDEKPNVMICPYSVSVSDELVRPYIPNVILRLKEEQMERRGLLWIKEGQSEEDDERASQARHEIRTLVLVATRPLENEELLLNYRLSAFIRRPPWYFPVDEEEDRRRWE</sequence>
<evidence type="ECO:0000256" key="1">
    <source>
        <dbReference type="SAM" id="MobiDB-lite"/>
    </source>
</evidence>
<dbReference type="PANTHER" id="PTHR33524:SF1">
    <property type="entry name" value="SET DOMAIN-CONTAINING PROTEIN"/>
    <property type="match status" value="1"/>
</dbReference>
<feature type="region of interest" description="Disordered" evidence="1">
    <location>
        <begin position="235"/>
        <end position="258"/>
    </location>
</feature>
<dbReference type="Proteomes" id="UP001633002">
    <property type="component" value="Unassembled WGS sequence"/>
</dbReference>
<dbReference type="AlphaFoldDB" id="A0ABD3HG12"/>
<comment type="caution">
    <text evidence="2">The sequence shown here is derived from an EMBL/GenBank/DDBJ whole genome shotgun (WGS) entry which is preliminary data.</text>
</comment>
<gene>
    <name evidence="2" type="ORF">R1sor_016145</name>
</gene>
<dbReference type="CDD" id="cd10537">
    <property type="entry name" value="SET_SETD9"/>
    <property type="match status" value="1"/>
</dbReference>
<evidence type="ECO:0000313" key="2">
    <source>
        <dbReference type="EMBL" id="KAL3689836.1"/>
    </source>
</evidence>
<dbReference type="InterPro" id="IPR046341">
    <property type="entry name" value="SET_dom_sf"/>
</dbReference>
<keyword evidence="3" id="KW-1185">Reference proteome</keyword>
<dbReference type="EMBL" id="JBJQOH010000004">
    <property type="protein sequence ID" value="KAL3689836.1"/>
    <property type="molecule type" value="Genomic_DNA"/>
</dbReference>
<accession>A0ABD3HG12</accession>